<evidence type="ECO:0000256" key="6">
    <source>
        <dbReference type="ARBA" id="ARBA00023136"/>
    </source>
</evidence>
<name>A0ABY9BPI7_VITVI</name>
<gene>
    <name evidence="9" type="ORF">VitviT2T_004195</name>
</gene>
<sequence length="76" mass="8231">MAKELLKLYREGINNATNSVTVVVVTYAIIAFAVIFSVLSGDNDLGVSMVVDNPSFEISFIFNVITLFISSVVDVV</sequence>
<organism evidence="9 10">
    <name type="scientific">Vitis vinifera</name>
    <name type="common">Grape</name>
    <dbReference type="NCBI Taxonomy" id="29760"/>
    <lineage>
        <taxon>Eukaryota</taxon>
        <taxon>Viridiplantae</taxon>
        <taxon>Streptophyta</taxon>
        <taxon>Embryophyta</taxon>
        <taxon>Tracheophyta</taxon>
        <taxon>Spermatophyta</taxon>
        <taxon>Magnoliopsida</taxon>
        <taxon>eudicotyledons</taxon>
        <taxon>Gunneridae</taxon>
        <taxon>Pentapetalae</taxon>
        <taxon>rosids</taxon>
        <taxon>Vitales</taxon>
        <taxon>Vitaceae</taxon>
        <taxon>Viteae</taxon>
        <taxon>Vitis</taxon>
    </lineage>
</organism>
<reference evidence="9 10" key="1">
    <citation type="journal article" date="2023" name="Hortic Res">
        <title>The complete reference genome for grapevine (Vitis vinifera L.) genetics and breeding.</title>
        <authorList>
            <person name="Shi X."/>
            <person name="Cao S."/>
            <person name="Wang X."/>
            <person name="Huang S."/>
            <person name="Wang Y."/>
            <person name="Liu Z."/>
            <person name="Liu W."/>
            <person name="Leng X."/>
            <person name="Peng Y."/>
            <person name="Wang N."/>
            <person name="Wang Y."/>
            <person name="Ma Z."/>
            <person name="Xu X."/>
            <person name="Zhang F."/>
            <person name="Xue H."/>
            <person name="Zhong H."/>
            <person name="Wang Y."/>
            <person name="Zhang K."/>
            <person name="Velt A."/>
            <person name="Avia K."/>
            <person name="Holtgrawe D."/>
            <person name="Grimplet J."/>
            <person name="Matus J.T."/>
            <person name="Ware D."/>
            <person name="Wu X."/>
            <person name="Wang H."/>
            <person name="Liu C."/>
            <person name="Fang Y."/>
            <person name="Rustenholz C."/>
            <person name="Cheng Z."/>
            <person name="Xiao H."/>
            <person name="Zhou Y."/>
        </authorList>
    </citation>
    <scope>NUCLEOTIDE SEQUENCE [LARGE SCALE GENOMIC DNA]</scope>
    <source>
        <strain evidence="10">cv. Pinot noir / PN40024</strain>
        <tissue evidence="9">Leaf</tissue>
    </source>
</reference>
<evidence type="ECO:0000256" key="1">
    <source>
        <dbReference type="ARBA" id="ARBA00004141"/>
    </source>
</evidence>
<evidence type="ECO:0000256" key="2">
    <source>
        <dbReference type="ARBA" id="ARBA00022692"/>
    </source>
</evidence>
<dbReference type="EMBL" id="CP126650">
    <property type="protein sequence ID" value="WJZ84595.1"/>
    <property type="molecule type" value="Genomic_DNA"/>
</dbReference>
<comment type="subcellular location">
    <subcellularLocation>
        <location evidence="1">Membrane</location>
        <topology evidence="1">Multi-pass membrane protein</topology>
    </subcellularLocation>
</comment>
<protein>
    <recommendedName>
        <fullName evidence="8">PGG domain-containing protein</fullName>
    </recommendedName>
</protein>
<accession>A0ABY9BPI7</accession>
<feature type="transmembrane region" description="Helical" evidence="7">
    <location>
        <begin position="58"/>
        <end position="75"/>
    </location>
</feature>
<evidence type="ECO:0000256" key="5">
    <source>
        <dbReference type="ARBA" id="ARBA00023043"/>
    </source>
</evidence>
<keyword evidence="2 7" id="KW-0812">Transmembrane</keyword>
<keyword evidence="10" id="KW-1185">Reference proteome</keyword>
<dbReference type="PANTHER" id="PTHR24186:SF49">
    <property type="entry name" value="ANKYRIN REPEAT FAMILY PROTEIN"/>
    <property type="match status" value="1"/>
</dbReference>
<evidence type="ECO:0000313" key="10">
    <source>
        <dbReference type="Proteomes" id="UP001227230"/>
    </source>
</evidence>
<keyword evidence="3" id="KW-0677">Repeat</keyword>
<keyword evidence="5" id="KW-0040">ANK repeat</keyword>
<keyword evidence="4 7" id="KW-1133">Transmembrane helix</keyword>
<evidence type="ECO:0000256" key="4">
    <source>
        <dbReference type="ARBA" id="ARBA00022989"/>
    </source>
</evidence>
<feature type="transmembrane region" description="Helical" evidence="7">
    <location>
        <begin position="20"/>
        <end position="38"/>
    </location>
</feature>
<evidence type="ECO:0000256" key="7">
    <source>
        <dbReference type="SAM" id="Phobius"/>
    </source>
</evidence>
<feature type="domain" description="PGG" evidence="8">
    <location>
        <begin position="11"/>
        <end position="73"/>
    </location>
</feature>
<dbReference type="Proteomes" id="UP001227230">
    <property type="component" value="Chromosome 3"/>
</dbReference>
<proteinExistence type="predicted"/>
<dbReference type="InterPro" id="IPR026961">
    <property type="entry name" value="PGG_dom"/>
</dbReference>
<evidence type="ECO:0000256" key="3">
    <source>
        <dbReference type="ARBA" id="ARBA00022737"/>
    </source>
</evidence>
<keyword evidence="6 7" id="KW-0472">Membrane</keyword>
<evidence type="ECO:0000313" key="9">
    <source>
        <dbReference type="EMBL" id="WJZ84595.1"/>
    </source>
</evidence>
<dbReference type="Pfam" id="PF13962">
    <property type="entry name" value="PGG"/>
    <property type="match status" value="1"/>
</dbReference>
<dbReference type="PANTHER" id="PTHR24186">
    <property type="entry name" value="PROTEIN PHOSPHATASE 1 REGULATORY SUBUNIT"/>
    <property type="match status" value="1"/>
</dbReference>
<evidence type="ECO:0000259" key="8">
    <source>
        <dbReference type="Pfam" id="PF13962"/>
    </source>
</evidence>